<evidence type="ECO:0000256" key="2">
    <source>
        <dbReference type="HAMAP-Rule" id="MF_01805"/>
    </source>
</evidence>
<dbReference type="OrthoDB" id="9811016at2"/>
<dbReference type="GO" id="GO:0005737">
    <property type="term" value="C:cytoplasm"/>
    <property type="evidence" value="ECO:0007669"/>
    <property type="project" value="UniProtKB-SubCell"/>
</dbReference>
<keyword evidence="5" id="KW-1185">Reference proteome</keyword>
<name>A0A2D0N1W8_FLAN2</name>
<feature type="region of interest" description="Disordered" evidence="3">
    <location>
        <begin position="252"/>
        <end position="275"/>
    </location>
</feature>
<comment type="function">
    <text evidence="2">Participates in chromosomal partition during cell division. May act via the formation of a condensin-like complex containing Smc and ScpB that pull DNA away from mid-cell into both cell halves.</text>
</comment>
<dbReference type="Pfam" id="PF02616">
    <property type="entry name" value="SMC_ScpA"/>
    <property type="match status" value="1"/>
</dbReference>
<dbReference type="GO" id="GO:0051301">
    <property type="term" value="P:cell division"/>
    <property type="evidence" value="ECO:0007669"/>
    <property type="project" value="UniProtKB-KW"/>
</dbReference>
<evidence type="ECO:0000313" key="5">
    <source>
        <dbReference type="Proteomes" id="UP000223913"/>
    </source>
</evidence>
<dbReference type="InterPro" id="IPR003768">
    <property type="entry name" value="ScpA"/>
</dbReference>
<dbReference type="PANTHER" id="PTHR33969:SF2">
    <property type="entry name" value="SEGREGATION AND CONDENSATION PROTEIN A"/>
    <property type="match status" value="1"/>
</dbReference>
<evidence type="ECO:0000313" key="4">
    <source>
        <dbReference type="EMBL" id="PHN01713.1"/>
    </source>
</evidence>
<gene>
    <name evidence="2" type="primary">scpA</name>
    <name evidence="4" type="ORF">CRP01_35795</name>
</gene>
<dbReference type="Proteomes" id="UP000223913">
    <property type="component" value="Unassembled WGS sequence"/>
</dbReference>
<feature type="compositionally biased region" description="Acidic residues" evidence="3">
    <location>
        <begin position="252"/>
        <end position="261"/>
    </location>
</feature>
<proteinExistence type="inferred from homology"/>
<comment type="similarity">
    <text evidence="2">Belongs to the ScpA family.</text>
</comment>
<evidence type="ECO:0000256" key="3">
    <source>
        <dbReference type="SAM" id="MobiDB-lite"/>
    </source>
</evidence>
<organism evidence="4 5">
    <name type="scientific">Flavilitoribacter nigricans (strain ATCC 23147 / DSM 23189 / NBRC 102662 / NCIMB 1420 / SS-2)</name>
    <name type="common">Lewinella nigricans</name>
    <dbReference type="NCBI Taxonomy" id="1122177"/>
    <lineage>
        <taxon>Bacteria</taxon>
        <taxon>Pseudomonadati</taxon>
        <taxon>Bacteroidota</taxon>
        <taxon>Saprospiria</taxon>
        <taxon>Saprospirales</taxon>
        <taxon>Lewinellaceae</taxon>
        <taxon>Flavilitoribacter</taxon>
    </lineage>
</organism>
<protein>
    <recommendedName>
        <fullName evidence="1 2">Segregation and condensation protein A</fullName>
    </recommendedName>
</protein>
<accession>A0A2D0N1W8</accession>
<comment type="subunit">
    <text evidence="2">Component of a cohesin-like complex composed of ScpA, ScpB and the Smc homodimer, in which ScpA and ScpB bind to the head domain of Smc. The presence of the three proteins is required for the association of the complex with DNA.</text>
</comment>
<comment type="caution">
    <text evidence="4">The sequence shown here is derived from an EMBL/GenBank/DDBJ whole genome shotgun (WGS) entry which is preliminary data.</text>
</comment>
<keyword evidence="2" id="KW-0159">Chromosome partition</keyword>
<keyword evidence="2" id="KW-0963">Cytoplasm</keyword>
<reference evidence="4 5" key="1">
    <citation type="submission" date="2017-10" db="EMBL/GenBank/DDBJ databases">
        <title>The draft genome sequence of Lewinella nigricans NBRC 102662.</title>
        <authorList>
            <person name="Wang K."/>
        </authorList>
    </citation>
    <scope>NUCLEOTIDE SEQUENCE [LARGE SCALE GENOMIC DNA]</scope>
    <source>
        <strain evidence="4 5">NBRC 102662</strain>
    </source>
</reference>
<dbReference type="EMBL" id="PDUD01000050">
    <property type="protein sequence ID" value="PHN01713.1"/>
    <property type="molecule type" value="Genomic_DNA"/>
</dbReference>
<evidence type="ECO:0000256" key="1">
    <source>
        <dbReference type="ARBA" id="ARBA00044777"/>
    </source>
</evidence>
<dbReference type="GO" id="GO:0007059">
    <property type="term" value="P:chromosome segregation"/>
    <property type="evidence" value="ECO:0007669"/>
    <property type="project" value="UniProtKB-UniRule"/>
</dbReference>
<keyword evidence="2" id="KW-0132">Cell division</keyword>
<dbReference type="PANTHER" id="PTHR33969">
    <property type="entry name" value="SEGREGATION AND CONDENSATION PROTEIN A"/>
    <property type="match status" value="1"/>
</dbReference>
<dbReference type="AlphaFoldDB" id="A0A2D0N1W8"/>
<sequence length="275" mass="32180">MDATYTIKLPQFEGPFDLLLFFIERDELDINDIPIAKITDDFLEYIRHMESMDIDLASEFILVAATLCRIKAKLLLPRKPVDEDGNEIDPREELVQRLLEYKRYKSVLEEMRILEERRSQQNDRGNITRELKQIATKALVDVELESVTLFGLLKAFERVMQRFDDKNPGTIHEIVQFSYTIEEQQQHIFSQITSNTRASFKQVFSECRNRIHAIVTFLAMLELLNMEKIRITVGEGVNNFWLEPIPEGIEEEVEVEEEEETYQGPANEISSDEEE</sequence>
<keyword evidence="2" id="KW-0131">Cell cycle</keyword>
<comment type="subcellular location">
    <subcellularLocation>
        <location evidence="2">Cytoplasm</location>
    </subcellularLocation>
    <text evidence="2">Associated with two foci at the outer edges of the nucleoid region in young cells, and at four foci within both cell halves in older cells.</text>
</comment>
<dbReference type="HAMAP" id="MF_01805">
    <property type="entry name" value="ScpA"/>
    <property type="match status" value="1"/>
</dbReference>
<dbReference type="GO" id="GO:0006260">
    <property type="term" value="P:DNA replication"/>
    <property type="evidence" value="ECO:0007669"/>
    <property type="project" value="UniProtKB-UniRule"/>
</dbReference>
<dbReference type="Gene3D" id="6.10.250.2410">
    <property type="match status" value="1"/>
</dbReference>
<dbReference type="RefSeq" id="WP_099154899.1">
    <property type="nucleotide sequence ID" value="NZ_PDUD01000050.1"/>
</dbReference>